<dbReference type="EMBL" id="CP006850">
    <property type="protein sequence ID" value="AHH22005.1"/>
    <property type="molecule type" value="Genomic_DNA"/>
</dbReference>
<dbReference type="KEGG" id="nno:NONO_c72480"/>
<dbReference type="eggNOG" id="COG4409">
    <property type="taxonomic scope" value="Bacteria"/>
</dbReference>
<organism evidence="3 4">
    <name type="scientific">Nocardia nova SH22a</name>
    <dbReference type="NCBI Taxonomy" id="1415166"/>
    <lineage>
        <taxon>Bacteria</taxon>
        <taxon>Bacillati</taxon>
        <taxon>Actinomycetota</taxon>
        <taxon>Actinomycetes</taxon>
        <taxon>Mycobacteriales</taxon>
        <taxon>Nocardiaceae</taxon>
        <taxon>Nocardia</taxon>
    </lineage>
</organism>
<dbReference type="AlphaFoldDB" id="W5TRK1"/>
<feature type="region of interest" description="Disordered" evidence="1">
    <location>
        <begin position="142"/>
        <end position="195"/>
    </location>
</feature>
<dbReference type="InterPro" id="IPR025442">
    <property type="entry name" value="DUF4185"/>
</dbReference>
<dbReference type="Proteomes" id="UP000019150">
    <property type="component" value="Chromosome"/>
</dbReference>
<sequence>MRSRAKQSDRIRKGLLMGVRVQVSVGVVLLGAGLLAGIPGSDAFADPGRDSAATVPGAGPCATDPAPVHESVVPETLEVPVPYPVVTVDRPPPPATPVRTTMQLPVDPCTSPCPDLTDGPPPEPGLLNRLGLPEVLVKPQPFYFALPPGPSPEPGPPPPRHAEPPTEPGPRVAARPAPRVRDVTEAAKETGASSVNRTDKRWQVNGTDLGIMWESGPGEIATAFGDTVGHGFHPPGGMGEDWRSNLLAFSTNRDLDKGLIIDHMVTDARCHAAEVLSSRKKDNIEITTIPTSGFTLPHQGSADGTRQFMSYMSIRTWNSIPGTFYTNYGGIAYSDDHGQTWTKDPYAKWDNIFGLANFQVSAMVPQGGYVYLFGTPNTRLGSVGLARVPADQVLDTSAYQYWHDGSWTPVGGSDSATPIAQGPAGELSVRYDTARGVWQMSYLDTAKASIVMRESDAPQGDWSPSATLVQVTPQYPELYGGFIHPWSTPSDLYFTISTWSDYNVYLMHARLD</sequence>
<name>W5TRK1_9NOCA</name>
<protein>
    <recommendedName>
        <fullName evidence="2">DUF4185 domain-containing protein</fullName>
    </recommendedName>
</protein>
<dbReference type="PATRIC" id="fig|1415166.3.peg.7437"/>
<evidence type="ECO:0000313" key="3">
    <source>
        <dbReference type="EMBL" id="AHH22005.1"/>
    </source>
</evidence>
<dbReference type="STRING" id="1415166.NONO_c72480"/>
<feature type="compositionally biased region" description="Pro residues" evidence="1">
    <location>
        <begin position="147"/>
        <end position="159"/>
    </location>
</feature>
<proteinExistence type="predicted"/>
<dbReference type="Pfam" id="PF13810">
    <property type="entry name" value="DUF4185"/>
    <property type="match status" value="1"/>
</dbReference>
<accession>W5TRK1</accession>
<feature type="domain" description="DUF4185" evidence="2">
    <location>
        <begin position="194"/>
        <end position="508"/>
    </location>
</feature>
<gene>
    <name evidence="3" type="ORF">NONO_c72480</name>
</gene>
<evidence type="ECO:0000259" key="2">
    <source>
        <dbReference type="Pfam" id="PF13810"/>
    </source>
</evidence>
<reference evidence="3 4" key="1">
    <citation type="journal article" date="2014" name="Appl. Environ. Microbiol.">
        <title>Insights into the Microbial Degradation of Rubber and Gutta-Percha by Analysis of the Complete Genome of Nocardia nova SH22a.</title>
        <authorList>
            <person name="Luo Q."/>
            <person name="Hiessl S."/>
            <person name="Poehlein A."/>
            <person name="Daniel R."/>
            <person name="Steinbuchel A."/>
        </authorList>
    </citation>
    <scope>NUCLEOTIDE SEQUENCE [LARGE SCALE GENOMIC DNA]</scope>
    <source>
        <strain evidence="3">SH22a</strain>
    </source>
</reference>
<evidence type="ECO:0000313" key="4">
    <source>
        <dbReference type="Proteomes" id="UP000019150"/>
    </source>
</evidence>
<evidence type="ECO:0000256" key="1">
    <source>
        <dbReference type="SAM" id="MobiDB-lite"/>
    </source>
</evidence>
<dbReference type="HOGENOM" id="CLU_027566_2_0_11"/>
<feature type="compositionally biased region" description="Basic and acidic residues" evidence="1">
    <location>
        <begin position="179"/>
        <end position="188"/>
    </location>
</feature>
<keyword evidence="4" id="KW-1185">Reference proteome</keyword>